<feature type="transmembrane region" description="Helical" evidence="6">
    <location>
        <begin position="21"/>
        <end position="45"/>
    </location>
</feature>
<dbReference type="EMBL" id="LT607751">
    <property type="protein sequence ID" value="SCG51407.1"/>
    <property type="molecule type" value="Genomic_DNA"/>
</dbReference>
<evidence type="ECO:0000313" key="8">
    <source>
        <dbReference type="Proteomes" id="UP000198210"/>
    </source>
</evidence>
<feature type="transmembrane region" description="Helical" evidence="6">
    <location>
        <begin position="193"/>
        <end position="218"/>
    </location>
</feature>
<name>A0A1C5HZL9_9ACTN</name>
<evidence type="ECO:0000256" key="6">
    <source>
        <dbReference type="SAM" id="Phobius"/>
    </source>
</evidence>
<dbReference type="AlphaFoldDB" id="A0A1C5HZL9"/>
<organism evidence="7 8">
    <name type="scientific">Micromonospora siamensis</name>
    <dbReference type="NCBI Taxonomy" id="299152"/>
    <lineage>
        <taxon>Bacteria</taxon>
        <taxon>Bacillati</taxon>
        <taxon>Actinomycetota</taxon>
        <taxon>Actinomycetes</taxon>
        <taxon>Micromonosporales</taxon>
        <taxon>Micromonosporaceae</taxon>
        <taxon>Micromonospora</taxon>
    </lineage>
</organism>
<evidence type="ECO:0000256" key="5">
    <source>
        <dbReference type="ARBA" id="ARBA00023136"/>
    </source>
</evidence>
<feature type="transmembrane region" description="Helical" evidence="6">
    <location>
        <begin position="413"/>
        <end position="436"/>
    </location>
</feature>
<dbReference type="InterPro" id="IPR050833">
    <property type="entry name" value="Poly_Biosynth_Transport"/>
</dbReference>
<dbReference type="PANTHER" id="PTHR30250">
    <property type="entry name" value="PST FAMILY PREDICTED COLANIC ACID TRANSPORTER"/>
    <property type="match status" value="1"/>
</dbReference>
<feature type="transmembrane region" description="Helical" evidence="6">
    <location>
        <begin position="320"/>
        <end position="338"/>
    </location>
</feature>
<feature type="transmembrane region" description="Helical" evidence="6">
    <location>
        <begin position="358"/>
        <end position="377"/>
    </location>
</feature>
<evidence type="ECO:0000256" key="3">
    <source>
        <dbReference type="ARBA" id="ARBA00022692"/>
    </source>
</evidence>
<reference evidence="7 8" key="1">
    <citation type="submission" date="2016-06" db="EMBL/GenBank/DDBJ databases">
        <authorList>
            <person name="Kjaerup R.B."/>
            <person name="Dalgaard T.S."/>
            <person name="Juul-Madsen H.R."/>
        </authorList>
    </citation>
    <scope>NUCLEOTIDE SEQUENCE [LARGE SCALE GENOMIC DNA]</scope>
    <source>
        <strain evidence="7 8">DSM 45097</strain>
    </source>
</reference>
<dbReference type="InterPro" id="IPR002797">
    <property type="entry name" value="Polysacc_synth"/>
</dbReference>
<proteinExistence type="predicted"/>
<feature type="transmembrane region" description="Helical" evidence="6">
    <location>
        <begin position="51"/>
        <end position="72"/>
    </location>
</feature>
<keyword evidence="5 6" id="KW-0472">Membrane</keyword>
<dbReference type="PANTHER" id="PTHR30250:SF26">
    <property type="entry name" value="PSMA PROTEIN"/>
    <property type="match status" value="1"/>
</dbReference>
<dbReference type="Proteomes" id="UP000198210">
    <property type="component" value="Chromosome I"/>
</dbReference>
<keyword evidence="3 6" id="KW-0812">Transmembrane</keyword>
<feature type="transmembrane region" description="Helical" evidence="6">
    <location>
        <begin position="238"/>
        <end position="255"/>
    </location>
</feature>
<comment type="subcellular location">
    <subcellularLocation>
        <location evidence="1">Cell membrane</location>
        <topology evidence="1">Multi-pass membrane protein</topology>
    </subcellularLocation>
</comment>
<feature type="transmembrane region" description="Helical" evidence="6">
    <location>
        <begin position="135"/>
        <end position="155"/>
    </location>
</feature>
<dbReference type="GO" id="GO:0005886">
    <property type="term" value="C:plasma membrane"/>
    <property type="evidence" value="ECO:0007669"/>
    <property type="project" value="UniProtKB-SubCell"/>
</dbReference>
<dbReference type="RefSeq" id="WP_157743668.1">
    <property type="nucleotide sequence ID" value="NZ_JBHLYF010000006.1"/>
</dbReference>
<accession>A0A1C5HZL9</accession>
<evidence type="ECO:0000256" key="4">
    <source>
        <dbReference type="ARBA" id="ARBA00022989"/>
    </source>
</evidence>
<keyword evidence="8" id="KW-1185">Reference proteome</keyword>
<dbReference type="Pfam" id="PF01943">
    <property type="entry name" value="Polysacc_synt"/>
    <property type="match status" value="1"/>
</dbReference>
<sequence length="461" mass="48768">MRALQNLLPIAAGERRVLVNVLTAVAGKGIGFLAPLIITPVAFTYMGAERYGLWMAVTALTGMGVFADLGLSDGLLTRLSYHARTDQEKAREIASAYTVLGASALVLLAIVALASRTVPWAELLGVDDPRLAGQVPMLVLICFGLLAANVPLTIIHRIQYAQGKAALSNGWQALSAVVSGLAVLAGVAMDLGYVVVVAVAVAAIPLMNLINTFLYFAVWNRPLRPRLANADRNAARRLLRLGLKFCLLSLLWSIALNVDSPLIARTLGLAAAGAYVVVAKLFALLNVFVTVMNLAIWPAVGGALARGDVARVRRGIRHMILLYTFGVGGAGLLLVVFGRDLLRVWVSAVDDSSVPLPLLGGLALWAVVSAMVTPLFVVQTATGMMKHQIRGWAGFLVLSIVLKYLLLRHIGVVGIPAGACLAYLVVMWPSAVVGYAQAVRSVQGERVGPHGTVAGAERLSV</sequence>
<keyword evidence="4 6" id="KW-1133">Transmembrane helix</keyword>
<gene>
    <name evidence="7" type="ORF">GA0074704_2640</name>
</gene>
<protein>
    <submittedName>
        <fullName evidence="7">Membrane protein involved in the export of O-antigen and teichoic acid</fullName>
    </submittedName>
</protein>
<feature type="transmembrane region" description="Helical" evidence="6">
    <location>
        <begin position="167"/>
        <end position="187"/>
    </location>
</feature>
<feature type="transmembrane region" description="Helical" evidence="6">
    <location>
        <begin position="389"/>
        <end position="407"/>
    </location>
</feature>
<evidence type="ECO:0000313" key="7">
    <source>
        <dbReference type="EMBL" id="SCG51407.1"/>
    </source>
</evidence>
<keyword evidence="2" id="KW-1003">Cell membrane</keyword>
<feature type="transmembrane region" description="Helical" evidence="6">
    <location>
        <begin position="93"/>
        <end position="115"/>
    </location>
</feature>
<evidence type="ECO:0000256" key="1">
    <source>
        <dbReference type="ARBA" id="ARBA00004651"/>
    </source>
</evidence>
<feature type="transmembrane region" description="Helical" evidence="6">
    <location>
        <begin position="275"/>
        <end position="300"/>
    </location>
</feature>
<evidence type="ECO:0000256" key="2">
    <source>
        <dbReference type="ARBA" id="ARBA00022475"/>
    </source>
</evidence>